<dbReference type="EMBL" id="CAXAMN010003681">
    <property type="protein sequence ID" value="CAK9005738.1"/>
    <property type="molecule type" value="Genomic_DNA"/>
</dbReference>
<organism evidence="1 2">
    <name type="scientific">Durusdinium trenchii</name>
    <dbReference type="NCBI Taxonomy" id="1381693"/>
    <lineage>
        <taxon>Eukaryota</taxon>
        <taxon>Sar</taxon>
        <taxon>Alveolata</taxon>
        <taxon>Dinophyceae</taxon>
        <taxon>Suessiales</taxon>
        <taxon>Symbiodiniaceae</taxon>
        <taxon>Durusdinium</taxon>
    </lineage>
</organism>
<dbReference type="Proteomes" id="UP001642484">
    <property type="component" value="Unassembled WGS sequence"/>
</dbReference>
<reference evidence="1 2" key="1">
    <citation type="submission" date="2024-02" db="EMBL/GenBank/DDBJ databases">
        <authorList>
            <person name="Chen Y."/>
            <person name="Shah S."/>
            <person name="Dougan E. K."/>
            <person name="Thang M."/>
            <person name="Chan C."/>
        </authorList>
    </citation>
    <scope>NUCLEOTIDE SEQUENCE [LARGE SCALE GENOMIC DNA]</scope>
</reference>
<keyword evidence="2" id="KW-1185">Reference proteome</keyword>
<gene>
    <name evidence="1" type="ORF">CCMP2556_LOCUS8178</name>
</gene>
<protein>
    <submittedName>
        <fullName evidence="1">Uncharacterized protein</fullName>
    </submittedName>
</protein>
<evidence type="ECO:0000313" key="1">
    <source>
        <dbReference type="EMBL" id="CAK9005738.1"/>
    </source>
</evidence>
<dbReference type="InterPro" id="IPR023799">
    <property type="entry name" value="RbfA_dom_sf"/>
</dbReference>
<proteinExistence type="predicted"/>
<dbReference type="Gene3D" id="3.30.300.20">
    <property type="match status" value="1"/>
</dbReference>
<dbReference type="InterPro" id="IPR015946">
    <property type="entry name" value="KH_dom-like_a/b"/>
</dbReference>
<sequence length="392" mass="45204">MTLNRLPTSSAARFCSLVRGISSKRDFFQRIDQQYLAKELKDIAKSGRDGELPDATLFDPKIRLRPMRRLSMAAAEAEATRAFSDDQADFPKSPKTKPWLHYESLRGQTYPSGGFGPRYRDLTHAEAQRLQEMYMRKKMMDRKILWLKQSQLPNPQKDAKMTLRRLRKQEEQEKAAGDGGDMYPLPFEDIHPGSPKLQRMEEQARLVELESRFRARIRQQKVENARIVKANQPKVGELVLDPIQRHVHRRLVRQREKIHAGLEGFLSHNSAQLLYEHLGGAAVSIVRIRAKRPRCTQEIQYNLTSDHDPDWVQRQLNIAAPKLRSQFALKVNMGQTPNIKFVPYSESQEVKRRYLWRFAKAIKDGIPAGGFGTKLPATEAISRLRSAVTSRR</sequence>
<dbReference type="SUPFAM" id="SSF89919">
    <property type="entry name" value="Ribosome-binding factor A, RbfA"/>
    <property type="match status" value="1"/>
</dbReference>
<accession>A0ABP0IUG9</accession>
<name>A0ABP0IUG9_9DINO</name>
<evidence type="ECO:0000313" key="2">
    <source>
        <dbReference type="Proteomes" id="UP001642484"/>
    </source>
</evidence>
<comment type="caution">
    <text evidence="1">The sequence shown here is derived from an EMBL/GenBank/DDBJ whole genome shotgun (WGS) entry which is preliminary data.</text>
</comment>